<keyword evidence="5" id="KW-1185">Reference proteome</keyword>
<dbReference type="SUPFAM" id="SSF53187">
    <property type="entry name" value="Zn-dependent exopeptidases"/>
    <property type="match status" value="1"/>
</dbReference>
<gene>
    <name evidence="4" type="ORF">OJ962_14950</name>
</gene>
<evidence type="ECO:0000313" key="4">
    <source>
        <dbReference type="EMBL" id="MDA0138798.1"/>
    </source>
</evidence>
<organism evidence="4 5">
    <name type="scientific">Solirubrobacter deserti</name>
    <dbReference type="NCBI Taxonomy" id="2282478"/>
    <lineage>
        <taxon>Bacteria</taxon>
        <taxon>Bacillati</taxon>
        <taxon>Actinomycetota</taxon>
        <taxon>Thermoleophilia</taxon>
        <taxon>Solirubrobacterales</taxon>
        <taxon>Solirubrobacteraceae</taxon>
        <taxon>Solirubrobacter</taxon>
    </lineage>
</organism>
<dbReference type="Gene3D" id="3.40.630.10">
    <property type="entry name" value="Zn peptidases"/>
    <property type="match status" value="2"/>
</dbReference>
<dbReference type="Proteomes" id="UP001147700">
    <property type="component" value="Unassembled WGS sequence"/>
</dbReference>
<dbReference type="Gene3D" id="3.50.30.30">
    <property type="match status" value="1"/>
</dbReference>
<evidence type="ECO:0000313" key="5">
    <source>
        <dbReference type="Proteomes" id="UP001147700"/>
    </source>
</evidence>
<feature type="domain" description="Peptidase M28" evidence="3">
    <location>
        <begin position="263"/>
        <end position="468"/>
    </location>
</feature>
<keyword evidence="1" id="KW-0732">Signal</keyword>
<dbReference type="InterPro" id="IPR003137">
    <property type="entry name" value="PA_domain"/>
</dbReference>
<dbReference type="SUPFAM" id="SSF52025">
    <property type="entry name" value="PA domain"/>
    <property type="match status" value="1"/>
</dbReference>
<dbReference type="RefSeq" id="WP_202953486.1">
    <property type="nucleotide sequence ID" value="NZ_JAPCID010000019.1"/>
</dbReference>
<dbReference type="EMBL" id="JAPCID010000019">
    <property type="protein sequence ID" value="MDA0138798.1"/>
    <property type="molecule type" value="Genomic_DNA"/>
</dbReference>
<dbReference type="Pfam" id="PF02225">
    <property type="entry name" value="PA"/>
    <property type="match status" value="1"/>
</dbReference>
<name>A0ABT4RJU3_9ACTN</name>
<feature type="chain" id="PRO_5046311701" evidence="1">
    <location>
        <begin position="25"/>
        <end position="539"/>
    </location>
</feature>
<reference evidence="4" key="1">
    <citation type="submission" date="2022-10" db="EMBL/GenBank/DDBJ databases">
        <title>The WGS of Solirubrobacter sp. CPCC 204708.</title>
        <authorList>
            <person name="Jiang Z."/>
        </authorList>
    </citation>
    <scope>NUCLEOTIDE SEQUENCE</scope>
    <source>
        <strain evidence="4">CPCC 204708</strain>
    </source>
</reference>
<comment type="caution">
    <text evidence="4">The sequence shown here is derived from an EMBL/GenBank/DDBJ whole genome shotgun (WGS) entry which is preliminary data.</text>
</comment>
<feature type="domain" description="PA" evidence="2">
    <location>
        <begin position="157"/>
        <end position="237"/>
    </location>
</feature>
<dbReference type="InterPro" id="IPR007484">
    <property type="entry name" value="Peptidase_M28"/>
</dbReference>
<protein>
    <submittedName>
        <fullName evidence="4">M28 family peptidase</fullName>
    </submittedName>
</protein>
<dbReference type="Pfam" id="PF04389">
    <property type="entry name" value="Peptidase_M28"/>
    <property type="match status" value="1"/>
</dbReference>
<feature type="signal peptide" evidence="1">
    <location>
        <begin position="1"/>
        <end position="24"/>
    </location>
</feature>
<proteinExistence type="predicted"/>
<dbReference type="PANTHER" id="PTHR12147">
    <property type="entry name" value="METALLOPEPTIDASE M28 FAMILY MEMBER"/>
    <property type="match status" value="1"/>
</dbReference>
<evidence type="ECO:0000259" key="2">
    <source>
        <dbReference type="Pfam" id="PF02225"/>
    </source>
</evidence>
<dbReference type="PANTHER" id="PTHR12147:SF26">
    <property type="entry name" value="PEPTIDASE M28 DOMAIN-CONTAINING PROTEIN"/>
    <property type="match status" value="1"/>
</dbReference>
<dbReference type="InterPro" id="IPR045175">
    <property type="entry name" value="M28_fam"/>
</dbReference>
<evidence type="ECO:0000256" key="1">
    <source>
        <dbReference type="SAM" id="SignalP"/>
    </source>
</evidence>
<evidence type="ECO:0000259" key="3">
    <source>
        <dbReference type="Pfam" id="PF04389"/>
    </source>
</evidence>
<sequence length="539" mass="56447">MRRLTALSVTTCAVVIGSVAPANADPRDVSSEKLRKSVTLQGLQEHLEAFQAIGSANGNTRATGTPGYEASVEYVVATLKKAGYRVTTPEFNYPVWQENTPAKLTWGSRSFTSSPSSASGTPVDMITFGFTPSETLTNLLVVPTNDIVIHTGSDNTSTSGCEEEDYPAAAAGNIALIQRGTCPFVQKLALAEEAGAAGVILFNEGNSPTRVNPQFIEGPFDLGIPAVYLSATLGKELYAATQQGPVRVTLTTNTTTTPRFFRNVIAYSSTGDPDNTVMLGAHLDSVPAGPGVNDNGSGSSALLEIAEGMAQLAKNKNKGSLTNRVAFAFWGAEESGLIGSTYFVEHLSDAEKADILANLNFDMLASPNFARMVYDGDGSSFGTEGPAGSDIIEHVFNQYFESVGLTYEATAFTGRSDYGPFIAEGIPAGGLFTGAEQPKTAAQVARYGGVQGAWLDPCYHQACDTLSTLLGSPPLDAQGFLPLPVAQWPAAAAALAGNGLVGFDQMADAAAHATWYLTMADDPLSGEPTLTLPKRAGGH</sequence>
<dbReference type="InterPro" id="IPR046450">
    <property type="entry name" value="PA_dom_sf"/>
</dbReference>
<accession>A0ABT4RJU3</accession>